<keyword evidence="5 6" id="KW-0472">Membrane</keyword>
<evidence type="ECO:0000256" key="2">
    <source>
        <dbReference type="ARBA" id="ARBA00008821"/>
    </source>
</evidence>
<evidence type="ECO:0000256" key="6">
    <source>
        <dbReference type="SAM" id="Phobius"/>
    </source>
</evidence>
<comment type="similarity">
    <text evidence="2">Belongs to the nucleobase:cation symporter-2 (NCS2) (TC 2.A.40) family.</text>
</comment>
<dbReference type="EMBL" id="UYRV01015284">
    <property type="protein sequence ID" value="VDK60905.1"/>
    <property type="molecule type" value="Genomic_DNA"/>
</dbReference>
<dbReference type="AlphaFoldDB" id="A0A3P6S2K9"/>
<accession>A0A3P6S2K9</accession>
<dbReference type="Proteomes" id="UP000271889">
    <property type="component" value="Unassembled WGS sequence"/>
</dbReference>
<feature type="transmembrane region" description="Helical" evidence="6">
    <location>
        <begin position="122"/>
        <end position="142"/>
    </location>
</feature>
<gene>
    <name evidence="7" type="ORF">CGOC_LOCUS5153</name>
</gene>
<dbReference type="InterPro" id="IPR006043">
    <property type="entry name" value="NCS2"/>
</dbReference>
<evidence type="ECO:0000256" key="4">
    <source>
        <dbReference type="ARBA" id="ARBA00022989"/>
    </source>
</evidence>
<dbReference type="Pfam" id="PF00860">
    <property type="entry name" value="Xan_ur_permease"/>
    <property type="match status" value="1"/>
</dbReference>
<dbReference type="OrthoDB" id="1641903at2759"/>
<evidence type="ECO:0000313" key="8">
    <source>
        <dbReference type="Proteomes" id="UP000271889"/>
    </source>
</evidence>
<sequence>MVCNGVFQKLKEFGLRPKICKSLFPILYREPSPHPSKLSCTFPTTISLDHDNFMNFQESGPNSAYTNKTYPRLCVLNGPAMAFLPPLLAYKALRASECTFTELDTVSPDIWQGRLQEISGSLLVACVSFLIIGGTGMAGLLARLIGPITIVPLMILLTASVVPTVESKLSLHWISLV</sequence>
<dbReference type="GO" id="GO:0022857">
    <property type="term" value="F:transmembrane transporter activity"/>
    <property type="evidence" value="ECO:0007669"/>
    <property type="project" value="InterPro"/>
</dbReference>
<protein>
    <submittedName>
        <fullName evidence="7">Uncharacterized protein</fullName>
    </submittedName>
</protein>
<dbReference type="GO" id="GO:0016020">
    <property type="term" value="C:membrane"/>
    <property type="evidence" value="ECO:0007669"/>
    <property type="project" value="UniProtKB-SubCell"/>
</dbReference>
<feature type="transmembrane region" description="Helical" evidence="6">
    <location>
        <begin position="148"/>
        <end position="165"/>
    </location>
</feature>
<evidence type="ECO:0000256" key="1">
    <source>
        <dbReference type="ARBA" id="ARBA00004141"/>
    </source>
</evidence>
<keyword evidence="3 6" id="KW-0812">Transmembrane</keyword>
<name>A0A3P6S2K9_CYLGO</name>
<keyword evidence="4 6" id="KW-1133">Transmembrane helix</keyword>
<keyword evidence="8" id="KW-1185">Reference proteome</keyword>
<dbReference type="PANTHER" id="PTHR11119">
    <property type="entry name" value="XANTHINE-URACIL / VITAMIN C PERMEASE FAMILY MEMBER"/>
    <property type="match status" value="1"/>
</dbReference>
<reference evidence="7 8" key="1">
    <citation type="submission" date="2018-11" db="EMBL/GenBank/DDBJ databases">
        <authorList>
            <consortium name="Pathogen Informatics"/>
        </authorList>
    </citation>
    <scope>NUCLEOTIDE SEQUENCE [LARGE SCALE GENOMIC DNA]</scope>
</reference>
<comment type="subcellular location">
    <subcellularLocation>
        <location evidence="1">Membrane</location>
        <topology evidence="1">Multi-pass membrane protein</topology>
    </subcellularLocation>
</comment>
<proteinExistence type="inferred from homology"/>
<evidence type="ECO:0000256" key="5">
    <source>
        <dbReference type="ARBA" id="ARBA00023136"/>
    </source>
</evidence>
<evidence type="ECO:0000313" key="7">
    <source>
        <dbReference type="EMBL" id="VDK60905.1"/>
    </source>
</evidence>
<organism evidence="7 8">
    <name type="scientific">Cylicostephanus goldi</name>
    <name type="common">Nematode worm</name>
    <dbReference type="NCBI Taxonomy" id="71465"/>
    <lineage>
        <taxon>Eukaryota</taxon>
        <taxon>Metazoa</taxon>
        <taxon>Ecdysozoa</taxon>
        <taxon>Nematoda</taxon>
        <taxon>Chromadorea</taxon>
        <taxon>Rhabditida</taxon>
        <taxon>Rhabditina</taxon>
        <taxon>Rhabditomorpha</taxon>
        <taxon>Strongyloidea</taxon>
        <taxon>Strongylidae</taxon>
        <taxon>Cylicostephanus</taxon>
    </lineage>
</organism>
<evidence type="ECO:0000256" key="3">
    <source>
        <dbReference type="ARBA" id="ARBA00022692"/>
    </source>
</evidence>